<accession>A0A1X1T5L4</accession>
<gene>
    <name evidence="1" type="ORF">MCNS_53030</name>
</gene>
<keyword evidence="2" id="KW-1185">Reference proteome</keyword>
<dbReference type="Proteomes" id="UP000467385">
    <property type="component" value="Chromosome"/>
</dbReference>
<proteinExistence type="predicted"/>
<protein>
    <submittedName>
        <fullName evidence="1">Uncharacterized protein</fullName>
    </submittedName>
</protein>
<name>A0A1X1T5L4_9MYCO</name>
<reference evidence="1 2" key="1">
    <citation type="journal article" date="2019" name="Emerg. Microbes Infect.">
        <title>Comprehensive subspecies identification of 175 nontuberculous mycobacteria species based on 7547 genomic profiles.</title>
        <authorList>
            <person name="Matsumoto Y."/>
            <person name="Kinjo T."/>
            <person name="Motooka D."/>
            <person name="Nabeya D."/>
            <person name="Jung N."/>
            <person name="Uechi K."/>
            <person name="Horii T."/>
            <person name="Iida T."/>
            <person name="Fujita J."/>
            <person name="Nakamura S."/>
        </authorList>
    </citation>
    <scope>NUCLEOTIDE SEQUENCE [LARGE SCALE GENOMIC DNA]</scope>
    <source>
        <strain evidence="1 2">JCM 14738</strain>
    </source>
</reference>
<evidence type="ECO:0000313" key="2">
    <source>
        <dbReference type="Proteomes" id="UP000467385"/>
    </source>
</evidence>
<evidence type="ECO:0000313" key="1">
    <source>
        <dbReference type="EMBL" id="BBZ42240.1"/>
    </source>
</evidence>
<dbReference type="EMBL" id="AP022613">
    <property type="protein sequence ID" value="BBZ42240.1"/>
    <property type="molecule type" value="Genomic_DNA"/>
</dbReference>
<sequence length="72" mass="7681">MKAKNKVSKIRMAAGVMLGGIGLSLVASLMPATASAEPYDPHSGPLHPVRHYVGDIKHPAWALHHPLRALIP</sequence>
<dbReference type="OrthoDB" id="4734087at2"/>
<dbReference type="RefSeq" id="WP_085233814.1">
    <property type="nucleotide sequence ID" value="NZ_AP022613.1"/>
</dbReference>
<dbReference type="AlphaFoldDB" id="A0A1X1T5L4"/>
<organism evidence="1 2">
    <name type="scientific">Mycobacterium conspicuum</name>
    <dbReference type="NCBI Taxonomy" id="44010"/>
    <lineage>
        <taxon>Bacteria</taxon>
        <taxon>Bacillati</taxon>
        <taxon>Actinomycetota</taxon>
        <taxon>Actinomycetes</taxon>
        <taxon>Mycobacteriales</taxon>
        <taxon>Mycobacteriaceae</taxon>
        <taxon>Mycobacterium</taxon>
    </lineage>
</organism>